<dbReference type="EMBL" id="JAWZYT010004167">
    <property type="protein sequence ID" value="KAK4294980.1"/>
    <property type="molecule type" value="Genomic_DNA"/>
</dbReference>
<accession>A0AAE1TTS8</accession>
<dbReference type="AlphaFoldDB" id="A0AAE1TTS8"/>
<name>A0AAE1TTS8_9EUCA</name>
<proteinExistence type="predicted"/>
<keyword evidence="1" id="KW-0472">Membrane</keyword>
<evidence type="ECO:0000313" key="3">
    <source>
        <dbReference type="Proteomes" id="UP001292094"/>
    </source>
</evidence>
<keyword evidence="1" id="KW-1133">Transmembrane helix</keyword>
<feature type="transmembrane region" description="Helical" evidence="1">
    <location>
        <begin position="183"/>
        <end position="209"/>
    </location>
</feature>
<dbReference type="Proteomes" id="UP001292094">
    <property type="component" value="Unassembled WGS sequence"/>
</dbReference>
<keyword evidence="3" id="KW-1185">Reference proteome</keyword>
<organism evidence="2 3">
    <name type="scientific">Petrolisthes manimaculis</name>
    <dbReference type="NCBI Taxonomy" id="1843537"/>
    <lineage>
        <taxon>Eukaryota</taxon>
        <taxon>Metazoa</taxon>
        <taxon>Ecdysozoa</taxon>
        <taxon>Arthropoda</taxon>
        <taxon>Crustacea</taxon>
        <taxon>Multicrustacea</taxon>
        <taxon>Malacostraca</taxon>
        <taxon>Eumalacostraca</taxon>
        <taxon>Eucarida</taxon>
        <taxon>Decapoda</taxon>
        <taxon>Pleocyemata</taxon>
        <taxon>Anomura</taxon>
        <taxon>Galatheoidea</taxon>
        <taxon>Porcellanidae</taxon>
        <taxon>Petrolisthes</taxon>
    </lineage>
</organism>
<evidence type="ECO:0000256" key="1">
    <source>
        <dbReference type="SAM" id="Phobius"/>
    </source>
</evidence>
<evidence type="ECO:0000313" key="2">
    <source>
        <dbReference type="EMBL" id="KAK4294980.1"/>
    </source>
</evidence>
<gene>
    <name evidence="2" type="ORF">Pmani_032435</name>
</gene>
<sequence>MLLIISSIIQPTLSGPRAYSRKGVILPFKNISLVNGDQNLEIELDVLPLANYSWALGFNVTSGLKADRKAGYVWMYHNVVEKDLETINIRMWISCIGQRPKYVEKPWEEKWVTGQKNHIKITLTQEAIMATTGDNVTEFVEGCRWENWPSVRAPFRMRLECFRFNGYCPTLEQRCIKGTELSIFTLVVNVMSYGCMGVILGMGLSVIWIRFLDVNIWQMAAVWGTGAGKLSLRV</sequence>
<protein>
    <submittedName>
        <fullName evidence="2">Uncharacterized protein</fullName>
    </submittedName>
</protein>
<keyword evidence="1" id="KW-0812">Transmembrane</keyword>
<reference evidence="2" key="1">
    <citation type="submission" date="2023-11" db="EMBL/GenBank/DDBJ databases">
        <title>Genome assemblies of two species of porcelain crab, Petrolisthes cinctipes and Petrolisthes manimaculis (Anomura: Porcellanidae).</title>
        <authorList>
            <person name="Angst P."/>
        </authorList>
    </citation>
    <scope>NUCLEOTIDE SEQUENCE</scope>
    <source>
        <strain evidence="2">PB745_02</strain>
        <tissue evidence="2">Gill</tissue>
    </source>
</reference>
<comment type="caution">
    <text evidence="2">The sequence shown here is derived from an EMBL/GenBank/DDBJ whole genome shotgun (WGS) entry which is preliminary data.</text>
</comment>